<dbReference type="SUPFAM" id="SSF48371">
    <property type="entry name" value="ARM repeat"/>
    <property type="match status" value="2"/>
</dbReference>
<feature type="compositionally biased region" description="Acidic residues" evidence="3">
    <location>
        <begin position="581"/>
        <end position="594"/>
    </location>
</feature>
<organism evidence="5 6">
    <name type="scientific">Diploscapter pachys</name>
    <dbReference type="NCBI Taxonomy" id="2018661"/>
    <lineage>
        <taxon>Eukaryota</taxon>
        <taxon>Metazoa</taxon>
        <taxon>Ecdysozoa</taxon>
        <taxon>Nematoda</taxon>
        <taxon>Chromadorea</taxon>
        <taxon>Rhabditida</taxon>
        <taxon>Rhabditina</taxon>
        <taxon>Rhabditomorpha</taxon>
        <taxon>Rhabditoidea</taxon>
        <taxon>Rhabditidae</taxon>
        <taxon>Diploscapter</taxon>
    </lineage>
</organism>
<dbReference type="GO" id="GO:0035145">
    <property type="term" value="C:exon-exon junction complex"/>
    <property type="evidence" value="ECO:0007669"/>
    <property type="project" value="TreeGrafter"/>
</dbReference>
<dbReference type="PANTHER" id="PTHR12839:SF7">
    <property type="entry name" value="REGULATOR OF NONSENSE TRANSCRIPTS 2"/>
    <property type="match status" value="1"/>
</dbReference>
<evidence type="ECO:0000256" key="3">
    <source>
        <dbReference type="SAM" id="MobiDB-lite"/>
    </source>
</evidence>
<dbReference type="Pfam" id="PF04050">
    <property type="entry name" value="Upf2"/>
    <property type="match status" value="1"/>
</dbReference>
<feature type="domain" description="MIF4G" evidence="4">
    <location>
        <begin position="114"/>
        <end position="308"/>
    </location>
</feature>
<feature type="compositionally biased region" description="Acidic residues" evidence="3">
    <location>
        <begin position="672"/>
        <end position="682"/>
    </location>
</feature>
<dbReference type="InterPro" id="IPR007193">
    <property type="entry name" value="Upf2/Nmd2_C"/>
</dbReference>
<dbReference type="SMART" id="SM00543">
    <property type="entry name" value="MIF4G"/>
    <property type="match status" value="2"/>
</dbReference>
<dbReference type="GO" id="GO:0005737">
    <property type="term" value="C:cytoplasm"/>
    <property type="evidence" value="ECO:0007669"/>
    <property type="project" value="UniProtKB-SubCell"/>
</dbReference>
<feature type="compositionally biased region" description="Basic and acidic residues" evidence="3">
    <location>
        <begin position="628"/>
        <end position="640"/>
    </location>
</feature>
<feature type="compositionally biased region" description="Polar residues" evidence="3">
    <location>
        <begin position="69"/>
        <end position="79"/>
    </location>
</feature>
<feature type="compositionally biased region" description="Basic and acidic residues" evidence="3">
    <location>
        <begin position="695"/>
        <end position="724"/>
    </location>
</feature>
<name>A0A2A2L8C0_9BILA</name>
<protein>
    <recommendedName>
        <fullName evidence="4">MIF4G domain-containing protein</fullName>
    </recommendedName>
</protein>
<dbReference type="GO" id="GO:0000184">
    <property type="term" value="P:nuclear-transcribed mRNA catabolic process, nonsense-mediated decay"/>
    <property type="evidence" value="ECO:0007669"/>
    <property type="project" value="InterPro"/>
</dbReference>
<dbReference type="GO" id="GO:0003723">
    <property type="term" value="F:RNA binding"/>
    <property type="evidence" value="ECO:0007669"/>
    <property type="project" value="InterPro"/>
</dbReference>
<reference evidence="5 6" key="1">
    <citation type="journal article" date="2017" name="Curr. Biol.">
        <title>Genome architecture and evolution of a unichromosomal asexual nematode.</title>
        <authorList>
            <person name="Fradin H."/>
            <person name="Zegar C."/>
            <person name="Gutwein M."/>
            <person name="Lucas J."/>
            <person name="Kovtun M."/>
            <person name="Corcoran D."/>
            <person name="Baugh L.R."/>
            <person name="Kiontke K."/>
            <person name="Gunsalus K."/>
            <person name="Fitch D.H."/>
            <person name="Piano F."/>
        </authorList>
    </citation>
    <scope>NUCLEOTIDE SEQUENCE [LARGE SCALE GENOMIC DNA]</scope>
    <source>
        <strain evidence="5">PF1309</strain>
    </source>
</reference>
<keyword evidence="2" id="KW-0963">Cytoplasm</keyword>
<dbReference type="OrthoDB" id="27832at2759"/>
<feature type="region of interest" description="Disordered" evidence="3">
    <location>
        <begin position="557"/>
        <end position="759"/>
    </location>
</feature>
<dbReference type="STRING" id="2018661.A0A2A2L8C0"/>
<feature type="compositionally biased region" description="Basic and acidic residues" evidence="3">
    <location>
        <begin position="611"/>
        <end position="620"/>
    </location>
</feature>
<accession>A0A2A2L8C0</accession>
<feature type="compositionally biased region" description="Basic residues" evidence="3">
    <location>
        <begin position="745"/>
        <end position="759"/>
    </location>
</feature>
<proteinExistence type="predicted"/>
<feature type="region of interest" description="Disordered" evidence="3">
    <location>
        <begin position="69"/>
        <end position="100"/>
    </location>
</feature>
<evidence type="ECO:0000313" key="6">
    <source>
        <dbReference type="Proteomes" id="UP000218231"/>
    </source>
</evidence>
<dbReference type="PANTHER" id="PTHR12839">
    <property type="entry name" value="NONSENSE-MEDIATED MRNA DECAY PROTEIN 2 UP-FRAMESHIFT SUPPRESSOR 2"/>
    <property type="match status" value="1"/>
</dbReference>
<dbReference type="InterPro" id="IPR039762">
    <property type="entry name" value="Nmd2/UPF2"/>
</dbReference>
<feature type="domain" description="MIF4G" evidence="4">
    <location>
        <begin position="323"/>
        <end position="536"/>
    </location>
</feature>
<sequence length="759" mass="88118">MIFFQFSRALKEGGLSIWPDDEAKVFYENLLDIRAIVPKNLYKESEVRTVPTEKMQDSVDAIDVDSVLSTSQQDVQPQDSSNFPSSSRENSPTPTSQIHEVVVDPSSFGTEEMKAKWQKFTLDLDHLVNKELADQAALFFVSNLNTKAYRKRLVKALLGVESSRMDILPFYARLICSLNNVMPDVTTEIINQLIQQFREFIQPIRKEFVRVEEKIKCCIFITELMKFGIIPRAEGLSCLRQLVYYFHGHLIDMAAAMIENGGMYMYRSTDCHSKMKQLLEVVQTKKERLKDERQIVLIETAYFACIPPEDGRRYKAKELPPMQLYIRNLILSINSKSVNETIQCLRKIDWVDPKVRGWAMYYLSSPWLLPYSQLHNLANAVSGLNAIQYHDWIGVQIIDNITETIRMSLEVPMVFNQFAVASVKYLGELYNYTVCENPIIFTTLYNLISFDIDQDIQSADFFRLHLTCELVVTVGDYFQKGHSKMDYFITYFQRYYWMKRNTWLQNAPMSEDMEQPTFPIDVEVEFKDCMKFMGKKNPPGSLKEANEKVEKMEAEFKNKMKNQEDVEDEDEPEHRRKSDDISNEEGGTTEDEVGDSGLSYCDDTDYGDNVVLKEDEKKEMDEDDEDFIREFDKMYTETHRNAPNAPPAQTTADLTLPATVKTKGKRIAFESHDDDDDTDTEEGDLKSGSQKPALKKVELDNEKLQEAWAREKEQEQMKKEELKRLTLGHSIRQQAEEDEQQYGNFKKHFENKRRRGGHS</sequence>
<dbReference type="AlphaFoldDB" id="A0A2A2L8C0"/>
<comment type="caution">
    <text evidence="5">The sequence shown here is derived from an EMBL/GenBank/DDBJ whole genome shotgun (WGS) entry which is preliminary data.</text>
</comment>
<evidence type="ECO:0000313" key="5">
    <source>
        <dbReference type="EMBL" id="PAV82521.1"/>
    </source>
</evidence>
<feature type="compositionally biased region" description="Low complexity" evidence="3">
    <location>
        <begin position="80"/>
        <end position="92"/>
    </location>
</feature>
<dbReference type="Proteomes" id="UP000218231">
    <property type="component" value="Unassembled WGS sequence"/>
</dbReference>
<dbReference type="Gene3D" id="1.25.40.180">
    <property type="match status" value="2"/>
</dbReference>
<evidence type="ECO:0000256" key="1">
    <source>
        <dbReference type="ARBA" id="ARBA00004496"/>
    </source>
</evidence>
<comment type="subcellular location">
    <subcellularLocation>
        <location evidence="1">Cytoplasm</location>
    </subcellularLocation>
</comment>
<evidence type="ECO:0000256" key="2">
    <source>
        <dbReference type="ARBA" id="ARBA00022490"/>
    </source>
</evidence>
<gene>
    <name evidence="5" type="ORF">WR25_19778</name>
</gene>
<dbReference type="InterPro" id="IPR003890">
    <property type="entry name" value="MIF4G-like_typ-3"/>
</dbReference>
<dbReference type="Pfam" id="PF02854">
    <property type="entry name" value="MIF4G"/>
    <property type="match status" value="2"/>
</dbReference>
<dbReference type="InterPro" id="IPR016024">
    <property type="entry name" value="ARM-type_fold"/>
</dbReference>
<keyword evidence="6" id="KW-1185">Reference proteome</keyword>
<dbReference type="EMBL" id="LIAE01007044">
    <property type="protein sequence ID" value="PAV82521.1"/>
    <property type="molecule type" value="Genomic_DNA"/>
</dbReference>
<evidence type="ECO:0000259" key="4">
    <source>
        <dbReference type="SMART" id="SM00543"/>
    </source>
</evidence>